<dbReference type="GO" id="GO:0003700">
    <property type="term" value="F:DNA-binding transcription factor activity"/>
    <property type="evidence" value="ECO:0007669"/>
    <property type="project" value="TreeGrafter"/>
</dbReference>
<keyword evidence="3" id="KW-0804">Transcription</keyword>
<feature type="domain" description="HTH iclR-type" evidence="4">
    <location>
        <begin position="12"/>
        <end position="74"/>
    </location>
</feature>
<evidence type="ECO:0000259" key="5">
    <source>
        <dbReference type="PROSITE" id="PS51078"/>
    </source>
</evidence>
<dbReference type="Proteomes" id="UP000298781">
    <property type="component" value="Chromosome"/>
</dbReference>
<dbReference type="PANTHER" id="PTHR30136:SF33">
    <property type="entry name" value="TRANSCRIPTIONAL REGULATORY PROTEIN"/>
    <property type="match status" value="1"/>
</dbReference>
<dbReference type="Pfam" id="PF09339">
    <property type="entry name" value="HTH_IclR"/>
    <property type="match status" value="1"/>
</dbReference>
<dbReference type="SMART" id="SM00346">
    <property type="entry name" value="HTH_ICLR"/>
    <property type="match status" value="1"/>
</dbReference>
<feature type="domain" description="IclR-ED" evidence="5">
    <location>
        <begin position="75"/>
        <end position="257"/>
    </location>
</feature>
<reference evidence="6 7" key="1">
    <citation type="submission" date="2019-04" db="EMBL/GenBank/DDBJ databases">
        <title>Phreatobacter aquaticus sp. nov.</title>
        <authorList>
            <person name="Choi A."/>
        </authorList>
    </citation>
    <scope>NUCLEOTIDE SEQUENCE [LARGE SCALE GENOMIC DNA]</scope>
    <source>
        <strain evidence="6 7">KCTC 52518</strain>
    </source>
</reference>
<dbReference type="Pfam" id="PF01614">
    <property type="entry name" value="IclR_C"/>
    <property type="match status" value="1"/>
</dbReference>
<evidence type="ECO:0000256" key="3">
    <source>
        <dbReference type="ARBA" id="ARBA00023163"/>
    </source>
</evidence>
<dbReference type="Gene3D" id="3.30.450.40">
    <property type="match status" value="1"/>
</dbReference>
<dbReference type="EMBL" id="CP039690">
    <property type="protein sequence ID" value="QCI69019.1"/>
    <property type="molecule type" value="Genomic_DNA"/>
</dbReference>
<dbReference type="InterPro" id="IPR036390">
    <property type="entry name" value="WH_DNA-bd_sf"/>
</dbReference>
<sequence length="266" mass="28651">MEGPETGDRQFVTALARGLDVLAAFRRGEGRLGNQELAERTGLPKPTISRITHTLTQLGYLNYNQRLSQYELGGATLSLGYAALSNLDVRRIARPFMQELANATNLTVALALRDKLMMLNIETCEGQALVGLRLSPGSRMPIATTAMGRAYLAVVSEAERTTILNDLRGQFGDEWPSMRRSIERSIKDIEEQGFCVSIGGQKDINGAAAAIPIPDGRGFYALSIGGPAYLASPDYVATEVGPMVAEAARKVIALLGGDMPARPARK</sequence>
<dbReference type="AlphaFoldDB" id="A0A4D7B5A6"/>
<name>A0A4D7B5A6_9HYPH</name>
<evidence type="ECO:0000313" key="7">
    <source>
        <dbReference type="Proteomes" id="UP000298781"/>
    </source>
</evidence>
<dbReference type="OrthoDB" id="9807558at2"/>
<accession>A0A4D7B5A6</accession>
<organism evidence="6 7">
    <name type="scientific">Phreatobacter stygius</name>
    <dbReference type="NCBI Taxonomy" id="1940610"/>
    <lineage>
        <taxon>Bacteria</taxon>
        <taxon>Pseudomonadati</taxon>
        <taxon>Pseudomonadota</taxon>
        <taxon>Alphaproteobacteria</taxon>
        <taxon>Hyphomicrobiales</taxon>
        <taxon>Phreatobacteraceae</taxon>
        <taxon>Phreatobacter</taxon>
    </lineage>
</organism>
<dbReference type="PANTHER" id="PTHR30136">
    <property type="entry name" value="HELIX-TURN-HELIX TRANSCRIPTIONAL REGULATOR, ICLR FAMILY"/>
    <property type="match status" value="1"/>
</dbReference>
<evidence type="ECO:0000259" key="4">
    <source>
        <dbReference type="PROSITE" id="PS51077"/>
    </source>
</evidence>
<dbReference type="KEGG" id="pstg:E8M01_03270"/>
<dbReference type="InterPro" id="IPR036388">
    <property type="entry name" value="WH-like_DNA-bd_sf"/>
</dbReference>
<dbReference type="InterPro" id="IPR029016">
    <property type="entry name" value="GAF-like_dom_sf"/>
</dbReference>
<evidence type="ECO:0000256" key="1">
    <source>
        <dbReference type="ARBA" id="ARBA00023015"/>
    </source>
</evidence>
<dbReference type="InterPro" id="IPR050707">
    <property type="entry name" value="HTH_MetabolicPath_Reg"/>
</dbReference>
<dbReference type="GO" id="GO:0045892">
    <property type="term" value="P:negative regulation of DNA-templated transcription"/>
    <property type="evidence" value="ECO:0007669"/>
    <property type="project" value="TreeGrafter"/>
</dbReference>
<dbReference type="GO" id="GO:0003677">
    <property type="term" value="F:DNA binding"/>
    <property type="evidence" value="ECO:0007669"/>
    <property type="project" value="UniProtKB-KW"/>
</dbReference>
<dbReference type="PROSITE" id="PS51077">
    <property type="entry name" value="HTH_ICLR"/>
    <property type="match status" value="1"/>
</dbReference>
<keyword evidence="2" id="KW-0238">DNA-binding</keyword>
<dbReference type="InterPro" id="IPR005471">
    <property type="entry name" value="Tscrpt_reg_IclR_N"/>
</dbReference>
<evidence type="ECO:0000256" key="2">
    <source>
        <dbReference type="ARBA" id="ARBA00023125"/>
    </source>
</evidence>
<dbReference type="Gene3D" id="1.10.10.10">
    <property type="entry name" value="Winged helix-like DNA-binding domain superfamily/Winged helix DNA-binding domain"/>
    <property type="match status" value="1"/>
</dbReference>
<evidence type="ECO:0000313" key="6">
    <source>
        <dbReference type="EMBL" id="QCI69019.1"/>
    </source>
</evidence>
<dbReference type="SUPFAM" id="SSF46785">
    <property type="entry name" value="Winged helix' DNA-binding domain"/>
    <property type="match status" value="1"/>
</dbReference>
<dbReference type="InterPro" id="IPR014757">
    <property type="entry name" value="Tscrpt_reg_IclR_C"/>
</dbReference>
<keyword evidence="1" id="KW-0805">Transcription regulation</keyword>
<dbReference type="SUPFAM" id="SSF55781">
    <property type="entry name" value="GAF domain-like"/>
    <property type="match status" value="1"/>
</dbReference>
<gene>
    <name evidence="6" type="ORF">E8M01_03270</name>
</gene>
<proteinExistence type="predicted"/>
<keyword evidence="7" id="KW-1185">Reference proteome</keyword>
<dbReference type="PROSITE" id="PS51078">
    <property type="entry name" value="ICLR_ED"/>
    <property type="match status" value="1"/>
</dbReference>
<protein>
    <submittedName>
        <fullName evidence="6">IclR family transcriptional regulator</fullName>
    </submittedName>
</protein>